<feature type="chain" id="PRO_5008642842" description="Exopolysaccharide biosynthesis protein YbjH" evidence="1">
    <location>
        <begin position="24"/>
        <end position="214"/>
    </location>
</feature>
<dbReference type="Proteomes" id="UP000093514">
    <property type="component" value="Unassembled WGS sequence"/>
</dbReference>
<proteinExistence type="predicted"/>
<evidence type="ECO:0000256" key="1">
    <source>
        <dbReference type="SAM" id="SignalP"/>
    </source>
</evidence>
<feature type="signal peptide" evidence="1">
    <location>
        <begin position="1"/>
        <end position="23"/>
    </location>
</feature>
<keyword evidence="3" id="KW-1185">Reference proteome</keyword>
<dbReference type="AlphaFoldDB" id="A0A1C0A658"/>
<name>A0A1C0A658_9FIRM</name>
<evidence type="ECO:0000313" key="3">
    <source>
        <dbReference type="Proteomes" id="UP000093514"/>
    </source>
</evidence>
<gene>
    <name evidence="2" type="ORF">U472_14945</name>
</gene>
<evidence type="ECO:0000313" key="2">
    <source>
        <dbReference type="EMBL" id="OCL25624.1"/>
    </source>
</evidence>
<evidence type="ECO:0008006" key="4">
    <source>
        <dbReference type="Google" id="ProtNLM"/>
    </source>
</evidence>
<dbReference type="RefSeq" id="WP_068719536.1">
    <property type="nucleotide sequence ID" value="NZ_LWDV01000010.1"/>
</dbReference>
<organism evidence="2 3">
    <name type="scientific">Orenia metallireducens</name>
    <dbReference type="NCBI Taxonomy" id="1413210"/>
    <lineage>
        <taxon>Bacteria</taxon>
        <taxon>Bacillati</taxon>
        <taxon>Bacillota</taxon>
        <taxon>Clostridia</taxon>
        <taxon>Halanaerobiales</taxon>
        <taxon>Halobacteroidaceae</taxon>
        <taxon>Orenia</taxon>
    </lineage>
</organism>
<protein>
    <recommendedName>
        <fullName evidence="4">Exopolysaccharide biosynthesis protein YbjH</fullName>
    </recommendedName>
</protein>
<dbReference type="OrthoDB" id="3034544at2"/>
<comment type="caution">
    <text evidence="2">The sequence shown here is derived from an EMBL/GenBank/DDBJ whole genome shotgun (WGS) entry which is preliminary data.</text>
</comment>
<reference evidence="2 3" key="2">
    <citation type="submission" date="2016-08" db="EMBL/GenBank/DDBJ databases">
        <title>Orenia metallireducens sp. nov. strain Z6, a Novel Metal-reducing Firmicute from the Deep Subsurface.</title>
        <authorList>
            <person name="Maxim B.I."/>
            <person name="Kenneth K."/>
            <person name="Flynn T.M."/>
            <person name="Oloughlin E.J."/>
            <person name="Locke R.A."/>
            <person name="Weber J.R."/>
            <person name="Egan S.M."/>
            <person name="Mackie R.I."/>
            <person name="Cann I.K."/>
        </authorList>
    </citation>
    <scope>NUCLEOTIDE SEQUENCE [LARGE SCALE GENOMIC DNA]</scope>
    <source>
        <strain evidence="2 3">Z6</strain>
    </source>
</reference>
<accession>A0A1C0A658</accession>
<sequence>MKRIKLLTLLVLISLMMAPVANAGTFGVNGLVTVPTADMLNPTELNLTYQHIGDGDLILGSYGLKEGLEVGGVAQWPNGLDDDGENYLLVKVNVLKEDANYMPEMSLGIVDRNLYLVASKSTNFYGIRAHLGVADKAMNMIGDRVFLGINKVLNPVTISSGDGSFNMPTTTVAVEYNDGINLGANLDFGSGISADLGVLDFDEFTFGINFKNKF</sequence>
<dbReference type="EMBL" id="LWDV01000010">
    <property type="protein sequence ID" value="OCL25624.1"/>
    <property type="molecule type" value="Genomic_DNA"/>
</dbReference>
<keyword evidence="1" id="KW-0732">Signal</keyword>
<reference evidence="3" key="1">
    <citation type="submission" date="2016-07" db="EMBL/GenBank/DDBJ databases">
        <authorList>
            <person name="Florea S."/>
            <person name="Webb J.S."/>
            <person name="Jaromczyk J."/>
            <person name="Schardl C.L."/>
        </authorList>
    </citation>
    <scope>NUCLEOTIDE SEQUENCE [LARGE SCALE GENOMIC DNA]</scope>
    <source>
        <strain evidence="3">Z6</strain>
    </source>
</reference>